<evidence type="ECO:0000313" key="14">
    <source>
        <dbReference type="EMBL" id="MFD3393977.1"/>
    </source>
</evidence>
<dbReference type="SUPFAM" id="SSF52540">
    <property type="entry name" value="P-loop containing nucleoside triphosphate hydrolases"/>
    <property type="match status" value="1"/>
</dbReference>
<gene>
    <name evidence="13 14" type="primary">lpxK</name>
    <name evidence="14" type="ORF">U0R10_05040</name>
</gene>
<comment type="catalytic activity">
    <reaction evidence="13">
        <text>a lipid A disaccharide + ATP = a lipid IVA + ADP + H(+)</text>
        <dbReference type="Rhea" id="RHEA:67840"/>
        <dbReference type="ChEBI" id="CHEBI:15378"/>
        <dbReference type="ChEBI" id="CHEBI:30616"/>
        <dbReference type="ChEBI" id="CHEBI:176343"/>
        <dbReference type="ChEBI" id="CHEBI:176425"/>
        <dbReference type="ChEBI" id="CHEBI:456216"/>
        <dbReference type="EC" id="2.7.1.130"/>
    </reaction>
</comment>
<evidence type="ECO:0000256" key="3">
    <source>
        <dbReference type="ARBA" id="ARBA00012071"/>
    </source>
</evidence>
<organism evidence="14 15">
    <name type="scientific">Aquirufa avitistagni</name>
    <dbReference type="NCBI Taxonomy" id="3104728"/>
    <lineage>
        <taxon>Bacteria</taxon>
        <taxon>Pseudomonadati</taxon>
        <taxon>Bacteroidota</taxon>
        <taxon>Cytophagia</taxon>
        <taxon>Cytophagales</taxon>
        <taxon>Flectobacillaceae</taxon>
        <taxon>Aquirufa</taxon>
    </lineage>
</organism>
<dbReference type="HAMAP" id="MF_00409">
    <property type="entry name" value="LpxK"/>
    <property type="match status" value="1"/>
</dbReference>
<comment type="caution">
    <text evidence="14">The sequence shown here is derived from an EMBL/GenBank/DDBJ whole genome shotgun (WGS) entry which is preliminary data.</text>
</comment>
<keyword evidence="15" id="KW-1185">Reference proteome</keyword>
<evidence type="ECO:0000256" key="8">
    <source>
        <dbReference type="ARBA" id="ARBA00022741"/>
    </source>
</evidence>
<evidence type="ECO:0000256" key="5">
    <source>
        <dbReference type="ARBA" id="ARBA00022516"/>
    </source>
</evidence>
<keyword evidence="11 13" id="KW-0443">Lipid metabolism</keyword>
<evidence type="ECO:0000256" key="11">
    <source>
        <dbReference type="ARBA" id="ARBA00023098"/>
    </source>
</evidence>
<evidence type="ECO:0000256" key="13">
    <source>
        <dbReference type="HAMAP-Rule" id="MF_00409"/>
    </source>
</evidence>
<comment type="function">
    <text evidence="1 13">Transfers the gamma-phosphate of ATP to the 4'-position of a tetraacyldisaccharide 1-phosphate intermediate (termed DS-1-P) to form tetraacyldisaccharide 1,4'-bis-phosphate (lipid IVA).</text>
</comment>
<evidence type="ECO:0000256" key="12">
    <source>
        <dbReference type="ARBA" id="ARBA00029757"/>
    </source>
</evidence>
<comment type="similarity">
    <text evidence="13">Belongs to the LpxK family.</text>
</comment>
<dbReference type="GO" id="GO:0009029">
    <property type="term" value="F:lipid-A 4'-kinase activity"/>
    <property type="evidence" value="ECO:0007669"/>
    <property type="project" value="UniProtKB-EC"/>
</dbReference>
<dbReference type="RefSeq" id="WP_377982854.1">
    <property type="nucleotide sequence ID" value="NZ_JBBKXZ010000001.1"/>
</dbReference>
<comment type="pathway">
    <text evidence="2 13">Glycolipid biosynthesis; lipid IV(A) biosynthesis; lipid IV(A) from (3R)-3-hydroxytetradecanoyl-[acyl-carrier-protein] and UDP-N-acetyl-alpha-D-glucosamine: step 6/6.</text>
</comment>
<dbReference type="EMBL" id="JBBKXZ010000001">
    <property type="protein sequence ID" value="MFD3393977.1"/>
    <property type="molecule type" value="Genomic_DNA"/>
</dbReference>
<evidence type="ECO:0000256" key="2">
    <source>
        <dbReference type="ARBA" id="ARBA00004870"/>
    </source>
</evidence>
<protein>
    <recommendedName>
        <fullName evidence="4 13">Tetraacyldisaccharide 4'-kinase</fullName>
        <ecNumber evidence="3 13">2.7.1.130</ecNumber>
    </recommendedName>
    <alternativeName>
        <fullName evidence="12 13">Lipid A 4'-kinase</fullName>
    </alternativeName>
</protein>
<proteinExistence type="inferred from homology"/>
<dbReference type="InterPro" id="IPR027417">
    <property type="entry name" value="P-loop_NTPase"/>
</dbReference>
<keyword evidence="9 13" id="KW-0418">Kinase</keyword>
<comment type="caution">
    <text evidence="13">Lacks conserved residue(s) required for the propagation of feature annotation.</text>
</comment>
<dbReference type="PANTHER" id="PTHR42724:SF1">
    <property type="entry name" value="TETRAACYLDISACCHARIDE 4'-KINASE, MITOCHONDRIAL-RELATED"/>
    <property type="match status" value="1"/>
</dbReference>
<accession>A0ABW6DE19</accession>
<reference evidence="14 15" key="1">
    <citation type="submission" date="2024-03" db="EMBL/GenBank/DDBJ databases">
        <title>Aquirufa genome sequencing.</title>
        <authorList>
            <person name="Pitt A."/>
            <person name="Hahn M.W."/>
        </authorList>
    </citation>
    <scope>NUCLEOTIDE SEQUENCE [LARGE SCALE GENOMIC DNA]</scope>
    <source>
        <strain evidence="14 15">OSTEICH-129V</strain>
    </source>
</reference>
<dbReference type="EC" id="2.7.1.130" evidence="3 13"/>
<dbReference type="InterPro" id="IPR003758">
    <property type="entry name" value="LpxK"/>
</dbReference>
<evidence type="ECO:0000256" key="10">
    <source>
        <dbReference type="ARBA" id="ARBA00022840"/>
    </source>
</evidence>
<dbReference type="NCBIfam" id="TIGR00682">
    <property type="entry name" value="lpxK"/>
    <property type="match status" value="1"/>
</dbReference>
<evidence type="ECO:0000256" key="6">
    <source>
        <dbReference type="ARBA" id="ARBA00022556"/>
    </source>
</evidence>
<dbReference type="Proteomes" id="UP001598138">
    <property type="component" value="Unassembled WGS sequence"/>
</dbReference>
<evidence type="ECO:0000256" key="4">
    <source>
        <dbReference type="ARBA" id="ARBA00016436"/>
    </source>
</evidence>
<name>A0ABW6DE19_9BACT</name>
<evidence type="ECO:0000256" key="1">
    <source>
        <dbReference type="ARBA" id="ARBA00002274"/>
    </source>
</evidence>
<keyword evidence="10 13" id="KW-0067">ATP-binding</keyword>
<dbReference type="PANTHER" id="PTHR42724">
    <property type="entry name" value="TETRAACYLDISACCHARIDE 4'-KINASE"/>
    <property type="match status" value="1"/>
</dbReference>
<evidence type="ECO:0000313" key="15">
    <source>
        <dbReference type="Proteomes" id="UP001598138"/>
    </source>
</evidence>
<keyword evidence="8 13" id="KW-0547">Nucleotide-binding</keyword>
<keyword evidence="6 13" id="KW-0441">Lipid A biosynthesis</keyword>
<keyword evidence="5 13" id="KW-0444">Lipid biosynthesis</keyword>
<keyword evidence="7 13" id="KW-0808">Transferase</keyword>
<evidence type="ECO:0000256" key="9">
    <source>
        <dbReference type="ARBA" id="ARBA00022777"/>
    </source>
</evidence>
<evidence type="ECO:0000256" key="7">
    <source>
        <dbReference type="ARBA" id="ARBA00022679"/>
    </source>
</evidence>
<dbReference type="Pfam" id="PF02606">
    <property type="entry name" value="LpxK"/>
    <property type="match status" value="1"/>
</dbReference>
<sequence>MKKWVFRLLAGIFGAITRLRNTWYDRGILSSTHVTKPFTLVVGNLAVGGTGKSPLVTYLISHWKFSGTFGILSRGYGRKSSGFRWVDVDSNASTVGDEPLAYKRQFADLPVAVCENRLKGIEEMKDLDAIILDDAFQHRALKADLNLVCTTFSKPFFSDKLLPLGRLRESTDGIKRAHALIVNRCPDVLSEAQKEPFLQFDLPVFFTKVGYGVPVGNSAKNISTWHLFAGIADPLPFFKAAKKFGDILNQETYADHYAFQQADYQYWEHVAANLHPSVGILTTHKDYVRMEEHVGSYPALQSRLFYLPMQMEFLDQETEFWAWLTSLVPLNLKK</sequence>